<dbReference type="InterPro" id="IPR057661">
    <property type="entry name" value="RsdA/BaiN/AoA(So)_Rossmann"/>
</dbReference>
<dbReference type="Pfam" id="PF22780">
    <property type="entry name" value="HI0933_like_1st"/>
    <property type="match status" value="1"/>
</dbReference>
<dbReference type="Gene3D" id="1.10.8.260">
    <property type="entry name" value="HI0933 insert domain-like"/>
    <property type="match status" value="1"/>
</dbReference>
<protein>
    <recommendedName>
        <fullName evidence="8">Flavoprotein</fullName>
    </recommendedName>
</protein>
<evidence type="ECO:0000256" key="3">
    <source>
        <dbReference type="ARBA" id="ARBA00022827"/>
    </source>
</evidence>
<dbReference type="PRINTS" id="PR00411">
    <property type="entry name" value="PNDRDTASEI"/>
</dbReference>
<keyword evidence="7" id="KW-1185">Reference proteome</keyword>
<dbReference type="EMBL" id="JACIFF010000004">
    <property type="protein sequence ID" value="MBB4079362.1"/>
    <property type="molecule type" value="Genomic_DNA"/>
</dbReference>
<keyword evidence="3" id="KW-0274">FAD</keyword>
<evidence type="ECO:0000256" key="1">
    <source>
        <dbReference type="ARBA" id="ARBA00001974"/>
    </source>
</evidence>
<dbReference type="Pfam" id="PF03486">
    <property type="entry name" value="HI0933_like"/>
    <property type="match status" value="1"/>
</dbReference>
<dbReference type="Proteomes" id="UP000576209">
    <property type="component" value="Unassembled WGS sequence"/>
</dbReference>
<dbReference type="PANTHER" id="PTHR42887">
    <property type="entry name" value="OS12G0638800 PROTEIN"/>
    <property type="match status" value="1"/>
</dbReference>
<organism evidence="6 7">
    <name type="scientific">Neolewinella aquimaris</name>
    <dbReference type="NCBI Taxonomy" id="1835722"/>
    <lineage>
        <taxon>Bacteria</taxon>
        <taxon>Pseudomonadati</taxon>
        <taxon>Bacteroidota</taxon>
        <taxon>Saprospiria</taxon>
        <taxon>Saprospirales</taxon>
        <taxon>Lewinellaceae</taxon>
        <taxon>Neolewinella</taxon>
    </lineage>
</organism>
<feature type="domain" description="RsdA/BaiN/AoA(So)-like Rossmann fold-like" evidence="4">
    <location>
        <begin position="4"/>
        <end position="401"/>
    </location>
</feature>
<dbReference type="RefSeq" id="WP_183495610.1">
    <property type="nucleotide sequence ID" value="NZ_JACIFF010000004.1"/>
</dbReference>
<feature type="domain" description="RsdA/BaiN/AoA(So)-like insert" evidence="5">
    <location>
        <begin position="188"/>
        <end position="346"/>
    </location>
</feature>
<name>A0A840E6L0_9BACT</name>
<evidence type="ECO:0000259" key="4">
    <source>
        <dbReference type="Pfam" id="PF03486"/>
    </source>
</evidence>
<accession>A0A840E6L0</accession>
<evidence type="ECO:0000313" key="7">
    <source>
        <dbReference type="Proteomes" id="UP000576209"/>
    </source>
</evidence>
<dbReference type="PRINTS" id="PR00368">
    <property type="entry name" value="FADPNR"/>
</dbReference>
<dbReference type="InterPro" id="IPR004792">
    <property type="entry name" value="BaiN-like"/>
</dbReference>
<dbReference type="SUPFAM" id="SSF160996">
    <property type="entry name" value="HI0933 insert domain-like"/>
    <property type="match status" value="1"/>
</dbReference>
<keyword evidence="2" id="KW-0285">Flavoprotein</keyword>
<dbReference type="InterPro" id="IPR023166">
    <property type="entry name" value="BaiN-like_dom_sf"/>
</dbReference>
<dbReference type="Gene3D" id="2.40.30.10">
    <property type="entry name" value="Translation factors"/>
    <property type="match status" value="1"/>
</dbReference>
<dbReference type="SUPFAM" id="SSF51905">
    <property type="entry name" value="FAD/NAD(P)-binding domain"/>
    <property type="match status" value="1"/>
</dbReference>
<proteinExistence type="predicted"/>
<sequence>MTVRTIVIGGGAAGFFAAISIAARHPEWEVTILERGKNVLEKVRISGGGRCNVTHACWDPAELIKFYPRGSRELLGPFHKFACGDTMGWFGDRGVDLKIEDDGRVFPESDRSQTIIDCLWQEARRLGVRVINGVRVDKLTAPASPPDEWTVHAGQQTYAAHRLVVTTGSNPAVWKVLENIGHTVVDPVPSLFAFNIKDPRLSGLAGISLPWVELHTDGDKLPAEGPLLITHKGLSGPAVLRLSAWGARQLHPLKYDFELSVNWVVRRPEDVLDYLDRVSFDRARRQISKHPCFELPARLWQMMVRTAGIPDDQQWAHLSSDQLKRLVDELTDGRYRVRGKATNKDEFTTAGGVDLREVDFRSFRSKLHPTLYLAGEVLDVDAITGGFNFQAAWTGGWLIGAGID</sequence>
<comment type="caution">
    <text evidence="6">The sequence shown here is derived from an EMBL/GenBank/DDBJ whole genome shotgun (WGS) entry which is preliminary data.</text>
</comment>
<reference evidence="6 7" key="1">
    <citation type="submission" date="2020-08" db="EMBL/GenBank/DDBJ databases">
        <title>Genomic Encyclopedia of Type Strains, Phase IV (KMG-IV): sequencing the most valuable type-strain genomes for metagenomic binning, comparative biology and taxonomic classification.</title>
        <authorList>
            <person name="Goeker M."/>
        </authorList>
    </citation>
    <scope>NUCLEOTIDE SEQUENCE [LARGE SCALE GENOMIC DNA]</scope>
    <source>
        <strain evidence="6 7">DSM 105137</strain>
    </source>
</reference>
<dbReference type="NCBIfam" id="TIGR00275">
    <property type="entry name" value="aminoacetone oxidase family FAD-binding enzyme"/>
    <property type="match status" value="1"/>
</dbReference>
<evidence type="ECO:0008006" key="8">
    <source>
        <dbReference type="Google" id="ProtNLM"/>
    </source>
</evidence>
<dbReference type="PANTHER" id="PTHR42887:SF2">
    <property type="entry name" value="OS12G0638800 PROTEIN"/>
    <property type="match status" value="1"/>
</dbReference>
<dbReference type="InterPro" id="IPR036188">
    <property type="entry name" value="FAD/NAD-bd_sf"/>
</dbReference>
<dbReference type="InterPro" id="IPR055178">
    <property type="entry name" value="RsdA/BaiN/AoA(So)-like_dom"/>
</dbReference>
<evidence type="ECO:0000256" key="2">
    <source>
        <dbReference type="ARBA" id="ARBA00022630"/>
    </source>
</evidence>
<evidence type="ECO:0000259" key="5">
    <source>
        <dbReference type="Pfam" id="PF22780"/>
    </source>
</evidence>
<evidence type="ECO:0000313" key="6">
    <source>
        <dbReference type="EMBL" id="MBB4079362.1"/>
    </source>
</evidence>
<dbReference type="Gene3D" id="3.50.50.60">
    <property type="entry name" value="FAD/NAD(P)-binding domain"/>
    <property type="match status" value="1"/>
</dbReference>
<comment type="cofactor">
    <cofactor evidence="1">
        <name>FAD</name>
        <dbReference type="ChEBI" id="CHEBI:57692"/>
    </cofactor>
</comment>
<dbReference type="AlphaFoldDB" id="A0A840E6L0"/>
<gene>
    <name evidence="6" type="ORF">GGR28_001982</name>
</gene>